<dbReference type="Gene3D" id="3.40.50.10110">
    <property type="entry name" value="DNA polymerase III subunit chi"/>
    <property type="match status" value="1"/>
</dbReference>
<evidence type="ECO:0000313" key="1">
    <source>
        <dbReference type="EMBL" id="MCR2746235.1"/>
    </source>
</evidence>
<gene>
    <name evidence="1" type="ORF">NSP04_06210</name>
</gene>
<dbReference type="EMBL" id="JANKHG010000016">
    <property type="protein sequence ID" value="MCR2746235.1"/>
    <property type="molecule type" value="Genomic_DNA"/>
</dbReference>
<dbReference type="Proteomes" id="UP001165267">
    <property type="component" value="Unassembled WGS sequence"/>
</dbReference>
<sequence>MTRIDFHLNVADHLLYTCRLIRKAYNNGQGLKVVCYSTRPEILESLDKLLWTFSEEDFLPHVVTGHPGVLDTPIVLTDKSDDISHYDLLINLDDQWPPFFARFDRLVEIVGTDEDNKALARQRYKFYKERGYPLNTFDRANS</sequence>
<dbReference type="PANTHER" id="PTHR38767">
    <property type="entry name" value="DNA POLYMERASE III SUBUNIT CHI"/>
    <property type="match status" value="1"/>
</dbReference>
<dbReference type="InterPro" id="IPR007459">
    <property type="entry name" value="DNA_pol3_chi"/>
</dbReference>
<reference evidence="1" key="1">
    <citation type="submission" date="2022-07" db="EMBL/GenBank/DDBJ databases">
        <authorList>
            <person name="Xamxidin M."/>
        </authorList>
    </citation>
    <scope>NUCLEOTIDE SEQUENCE</scope>
    <source>
        <strain evidence="1">YS8-69</strain>
    </source>
</reference>
<dbReference type="Pfam" id="PF04364">
    <property type="entry name" value="DNA_pol3_chi"/>
    <property type="match status" value="1"/>
</dbReference>
<proteinExistence type="predicted"/>
<evidence type="ECO:0000313" key="2">
    <source>
        <dbReference type="Proteomes" id="UP001165267"/>
    </source>
</evidence>
<dbReference type="PANTHER" id="PTHR38767:SF1">
    <property type="entry name" value="DNA POLYMERASE III SUBUNIT CHI"/>
    <property type="match status" value="1"/>
</dbReference>
<accession>A0ABT1XG35</accession>
<keyword evidence="2" id="KW-1185">Reference proteome</keyword>
<comment type="caution">
    <text evidence="1">The sequence shown here is derived from an EMBL/GenBank/DDBJ whole genome shotgun (WGS) entry which is preliminary data.</text>
</comment>
<protein>
    <submittedName>
        <fullName evidence="1">DNA polymerase III subunit chi</fullName>
    </submittedName>
</protein>
<dbReference type="SUPFAM" id="SSF102400">
    <property type="entry name" value="DNA polymerase III chi subunit"/>
    <property type="match status" value="1"/>
</dbReference>
<organism evidence="1 2">
    <name type="scientific">Limnobacter parvus</name>
    <dbReference type="NCBI Taxonomy" id="2939690"/>
    <lineage>
        <taxon>Bacteria</taxon>
        <taxon>Pseudomonadati</taxon>
        <taxon>Pseudomonadota</taxon>
        <taxon>Betaproteobacteria</taxon>
        <taxon>Burkholderiales</taxon>
        <taxon>Burkholderiaceae</taxon>
        <taxon>Limnobacter</taxon>
    </lineage>
</organism>
<name>A0ABT1XG35_9BURK</name>
<dbReference type="InterPro" id="IPR036768">
    <property type="entry name" value="PolIII_chi_sf"/>
</dbReference>
<dbReference type="RefSeq" id="WP_257511477.1">
    <property type="nucleotide sequence ID" value="NZ_JANKHG010000016.1"/>
</dbReference>